<dbReference type="PANTHER" id="PTHR14237:SF88">
    <property type="entry name" value="PYRIDOXAL PHOSPHATE (PLP)-DEPENDENT TRANSFERASES SUPERFAMILY PROTEIN"/>
    <property type="match status" value="1"/>
</dbReference>
<name>A0AAV9DIC6_ACOCL</name>
<organism evidence="2 3">
    <name type="scientific">Acorus calamus</name>
    <name type="common">Sweet flag</name>
    <dbReference type="NCBI Taxonomy" id="4465"/>
    <lineage>
        <taxon>Eukaryota</taxon>
        <taxon>Viridiplantae</taxon>
        <taxon>Streptophyta</taxon>
        <taxon>Embryophyta</taxon>
        <taxon>Tracheophyta</taxon>
        <taxon>Spermatophyta</taxon>
        <taxon>Magnoliopsida</taxon>
        <taxon>Liliopsida</taxon>
        <taxon>Acoraceae</taxon>
        <taxon>Acorus</taxon>
    </lineage>
</organism>
<dbReference type="SUPFAM" id="SSF53383">
    <property type="entry name" value="PLP-dependent transferases"/>
    <property type="match status" value="1"/>
</dbReference>
<dbReference type="Gene3D" id="3.90.1150.10">
    <property type="entry name" value="Aspartate Aminotransferase, domain 1"/>
    <property type="match status" value="1"/>
</dbReference>
<dbReference type="PANTHER" id="PTHR14237">
    <property type="entry name" value="MOLYBDOPTERIN COFACTOR SULFURASE MOSC"/>
    <property type="match status" value="1"/>
</dbReference>
<proteinExistence type="predicted"/>
<dbReference type="InterPro" id="IPR015422">
    <property type="entry name" value="PyrdxlP-dep_Trfase_small"/>
</dbReference>
<sequence length="666" mass="75850">MESKKKKKEEKIQSPHIREGLEASYNCCFPAPFLGLTDTPIPRHITTTTITTAKALRHNFTSTTTVSLFPNTHFTNHESLPPLHEAFSNFIQVYPQYLTTEQVDHIRDHEYDHLSNHVCLDYTGSSLFSHAQLRQSRSFSSQSPTPNSKQVPTFNISYKSANLNSQVLYGSHGTKLESTIRKRIMSFLNVSETDYCMVFTANRTSAFKLLAESYPFRSNKRLLTVYDYQSEAVTTMVESSNKKGAKVMSSSFSWPGLRIQSPKLKNMVMGKGRKKNRGLFVFPLQSRVTGTRYSYLWMSVAQENGWHVLLDACALGPKDMDTLGLSMFRPDFIICSFFKVFGEDPSGFGCLLIKRSSNSVLEASTIARGVGIVSLVPAKKTLQLQDEPSSGEMERQFSEIHLHEDNVDISSSFSGPLSVERSNGLEEKSLGPKDECFVVFEKGETSKMHEEGTSMKKKGSISSEIIELEEPNFPLLKNDKDSEIECQGLDHADSIGLLMISNRVRYLVNYLVNALMKLHHPHPDKGHPLVKIYGPKIKFNRGPAVAFNLFDWKNEKVEPALIQKLADRNNISLSCEFLHNIWFPEKYEDEKERLLEKRIREVKTTGNKRREKVDIGITVVTASIAYLTNFEDIYKVWLFVAKFLDADFVEKERWRYMALNQKMVEV</sequence>
<protein>
    <submittedName>
        <fullName evidence="2">Molybdenum cofactor sulfurase</fullName>
    </submittedName>
</protein>
<dbReference type="InterPro" id="IPR015421">
    <property type="entry name" value="PyrdxlP-dep_Trfase_major"/>
</dbReference>
<accession>A0AAV9DIC6</accession>
<gene>
    <name evidence="2" type="primary">FLACCA</name>
    <name evidence="2" type="ORF">QJS10_CPB13g01339</name>
</gene>
<comment type="caution">
    <text evidence="2">The sequence shown here is derived from an EMBL/GenBank/DDBJ whole genome shotgun (WGS) entry which is preliminary data.</text>
</comment>
<keyword evidence="3" id="KW-1185">Reference proteome</keyword>
<evidence type="ECO:0000313" key="2">
    <source>
        <dbReference type="EMBL" id="KAK1299887.1"/>
    </source>
</evidence>
<dbReference type="EMBL" id="JAUJYO010000013">
    <property type="protein sequence ID" value="KAK1299887.1"/>
    <property type="molecule type" value="Genomic_DNA"/>
</dbReference>
<dbReference type="Pfam" id="PF00266">
    <property type="entry name" value="Aminotran_5"/>
    <property type="match status" value="1"/>
</dbReference>
<dbReference type="InterPro" id="IPR000192">
    <property type="entry name" value="Aminotrans_V_dom"/>
</dbReference>
<dbReference type="Gene3D" id="3.40.640.10">
    <property type="entry name" value="Type I PLP-dependent aspartate aminotransferase-like (Major domain)"/>
    <property type="match status" value="1"/>
</dbReference>
<dbReference type="AlphaFoldDB" id="A0AAV9DIC6"/>
<reference evidence="2" key="2">
    <citation type="submission" date="2023-06" db="EMBL/GenBank/DDBJ databases">
        <authorList>
            <person name="Ma L."/>
            <person name="Liu K.-W."/>
            <person name="Li Z."/>
            <person name="Hsiao Y.-Y."/>
            <person name="Qi Y."/>
            <person name="Fu T."/>
            <person name="Tang G."/>
            <person name="Zhang D."/>
            <person name="Sun W.-H."/>
            <person name="Liu D.-K."/>
            <person name="Li Y."/>
            <person name="Chen G.-Z."/>
            <person name="Liu X.-D."/>
            <person name="Liao X.-Y."/>
            <person name="Jiang Y.-T."/>
            <person name="Yu X."/>
            <person name="Hao Y."/>
            <person name="Huang J."/>
            <person name="Zhao X.-W."/>
            <person name="Ke S."/>
            <person name="Chen Y.-Y."/>
            <person name="Wu W.-L."/>
            <person name="Hsu J.-L."/>
            <person name="Lin Y.-F."/>
            <person name="Huang M.-D."/>
            <person name="Li C.-Y."/>
            <person name="Huang L."/>
            <person name="Wang Z.-W."/>
            <person name="Zhao X."/>
            <person name="Zhong W.-Y."/>
            <person name="Peng D.-H."/>
            <person name="Ahmad S."/>
            <person name="Lan S."/>
            <person name="Zhang J.-S."/>
            <person name="Tsai W.-C."/>
            <person name="Van De Peer Y."/>
            <person name="Liu Z.-J."/>
        </authorList>
    </citation>
    <scope>NUCLEOTIDE SEQUENCE</scope>
    <source>
        <strain evidence="2">CP</strain>
        <tissue evidence="2">Leaves</tissue>
    </source>
</reference>
<evidence type="ECO:0000259" key="1">
    <source>
        <dbReference type="Pfam" id="PF00266"/>
    </source>
</evidence>
<reference evidence="2" key="1">
    <citation type="journal article" date="2023" name="Nat. Commun.">
        <title>Diploid and tetraploid genomes of Acorus and the evolution of monocots.</title>
        <authorList>
            <person name="Ma L."/>
            <person name="Liu K.W."/>
            <person name="Li Z."/>
            <person name="Hsiao Y.Y."/>
            <person name="Qi Y."/>
            <person name="Fu T."/>
            <person name="Tang G.D."/>
            <person name="Zhang D."/>
            <person name="Sun W.H."/>
            <person name="Liu D.K."/>
            <person name="Li Y."/>
            <person name="Chen G.Z."/>
            <person name="Liu X.D."/>
            <person name="Liao X.Y."/>
            <person name="Jiang Y.T."/>
            <person name="Yu X."/>
            <person name="Hao Y."/>
            <person name="Huang J."/>
            <person name="Zhao X.W."/>
            <person name="Ke S."/>
            <person name="Chen Y.Y."/>
            <person name="Wu W.L."/>
            <person name="Hsu J.L."/>
            <person name="Lin Y.F."/>
            <person name="Huang M.D."/>
            <person name="Li C.Y."/>
            <person name="Huang L."/>
            <person name="Wang Z.W."/>
            <person name="Zhao X."/>
            <person name="Zhong W.Y."/>
            <person name="Peng D.H."/>
            <person name="Ahmad S."/>
            <person name="Lan S."/>
            <person name="Zhang J.S."/>
            <person name="Tsai W.C."/>
            <person name="Van de Peer Y."/>
            <person name="Liu Z.J."/>
        </authorList>
    </citation>
    <scope>NUCLEOTIDE SEQUENCE</scope>
    <source>
        <strain evidence="2">CP</strain>
    </source>
</reference>
<dbReference type="InterPro" id="IPR015424">
    <property type="entry name" value="PyrdxlP-dep_Trfase"/>
</dbReference>
<feature type="domain" description="Aminotransferase class V" evidence="1">
    <location>
        <begin position="141"/>
        <end position="362"/>
    </location>
</feature>
<dbReference type="Proteomes" id="UP001180020">
    <property type="component" value="Unassembled WGS sequence"/>
</dbReference>
<evidence type="ECO:0000313" key="3">
    <source>
        <dbReference type="Proteomes" id="UP001180020"/>
    </source>
</evidence>